<dbReference type="AlphaFoldDB" id="A0A2G5VN98"/>
<feature type="compositionally biased region" description="Basic and acidic residues" evidence="1">
    <location>
        <begin position="196"/>
        <end position="215"/>
    </location>
</feature>
<protein>
    <submittedName>
        <fullName evidence="2">Uncharacterized protein</fullName>
    </submittedName>
</protein>
<feature type="region of interest" description="Disordered" evidence="1">
    <location>
        <begin position="124"/>
        <end position="246"/>
    </location>
</feature>
<reference evidence="3" key="1">
    <citation type="submission" date="2017-10" db="EMBL/GenBank/DDBJ databases">
        <title>Rapid genome shrinkage in a self-fertile nematode reveals novel sperm competition proteins.</title>
        <authorList>
            <person name="Yin D."/>
            <person name="Schwarz E.M."/>
            <person name="Thomas C.G."/>
            <person name="Felde R.L."/>
            <person name="Korf I.F."/>
            <person name="Cutter A.D."/>
            <person name="Schartner C.M."/>
            <person name="Ralston E.J."/>
            <person name="Meyer B.J."/>
            <person name="Haag E.S."/>
        </authorList>
    </citation>
    <scope>NUCLEOTIDE SEQUENCE [LARGE SCALE GENOMIC DNA]</scope>
    <source>
        <strain evidence="3">JU1422</strain>
    </source>
</reference>
<evidence type="ECO:0000313" key="3">
    <source>
        <dbReference type="Proteomes" id="UP000230233"/>
    </source>
</evidence>
<comment type="caution">
    <text evidence="2">The sequence shown here is derived from an EMBL/GenBank/DDBJ whole genome shotgun (WGS) entry which is preliminary data.</text>
</comment>
<dbReference type="EMBL" id="PDUG01000001">
    <property type="protein sequence ID" value="PIC53066.1"/>
    <property type="molecule type" value="Genomic_DNA"/>
</dbReference>
<evidence type="ECO:0000256" key="1">
    <source>
        <dbReference type="SAM" id="MobiDB-lite"/>
    </source>
</evidence>
<organism evidence="2 3">
    <name type="scientific">Caenorhabditis nigoni</name>
    <dbReference type="NCBI Taxonomy" id="1611254"/>
    <lineage>
        <taxon>Eukaryota</taxon>
        <taxon>Metazoa</taxon>
        <taxon>Ecdysozoa</taxon>
        <taxon>Nematoda</taxon>
        <taxon>Chromadorea</taxon>
        <taxon>Rhabditida</taxon>
        <taxon>Rhabditina</taxon>
        <taxon>Rhabditomorpha</taxon>
        <taxon>Rhabditoidea</taxon>
        <taxon>Rhabditidae</taxon>
        <taxon>Peloderinae</taxon>
        <taxon>Caenorhabditis</taxon>
    </lineage>
</organism>
<proteinExistence type="predicted"/>
<sequence>MPQMQAISPNILKEPGVSRILYINVAAGNYSRKQRGVVREKLFKEIIKKWLSDHTRTAYLFYKRHDRTTYANLEIEVQEAINLIPNRLKCGRAEFEVNHADVKFIIFEPMRSGVVEVDRAVQADGNDDPAVQNEGNEEPVVENGGGGGPEVENEGNELPVVENEAEERPAVGNEDNERQAVENEGNEQPVVGNEVPTDRDVKPEGLTVKDVKIEEPMFGNDGTEEPTARDVETEEPSTSDVKTEEVAAGINKLEIKKEENNEGEQEANFSH</sequence>
<accession>A0A2G5VN98</accession>
<evidence type="ECO:0000313" key="2">
    <source>
        <dbReference type="EMBL" id="PIC53066.1"/>
    </source>
</evidence>
<dbReference type="Proteomes" id="UP000230233">
    <property type="component" value="Chromosome I"/>
</dbReference>
<name>A0A2G5VN98_9PELO</name>
<keyword evidence="3" id="KW-1185">Reference proteome</keyword>
<dbReference type="OrthoDB" id="10600635at2759"/>
<gene>
    <name evidence="2" type="primary">Cnig_chr_I.g292</name>
    <name evidence="2" type="ORF">B9Z55_000292</name>
</gene>